<sequence length="71" mass="8479">MLARRFEASRPNQKLVTDVSYVYYKNGRMFLSVIKDLYDNSILAYQLSDFNDNRLVFDNLDLLFNETWDTT</sequence>
<evidence type="ECO:0000313" key="1">
    <source>
        <dbReference type="EMBL" id="RSI09786.1"/>
    </source>
</evidence>
<evidence type="ECO:0000313" key="2">
    <source>
        <dbReference type="Proteomes" id="UP000272846"/>
    </source>
</evidence>
<dbReference type="SUPFAM" id="SSF53098">
    <property type="entry name" value="Ribonuclease H-like"/>
    <property type="match status" value="1"/>
</dbReference>
<name>A0AAE8G231_STRSA</name>
<dbReference type="EMBL" id="RJMK01000001">
    <property type="protein sequence ID" value="RSI09786.1"/>
    <property type="molecule type" value="Genomic_DNA"/>
</dbReference>
<comment type="caution">
    <text evidence="1">The sequence shown here is derived from an EMBL/GenBank/DDBJ whole genome shotgun (WGS) entry which is preliminary data.</text>
</comment>
<accession>A0AAE8G231</accession>
<gene>
    <name evidence="1" type="ORF">D8888_02510</name>
</gene>
<reference evidence="1 2" key="1">
    <citation type="submission" date="2018-11" db="EMBL/GenBank/DDBJ databases">
        <title>Species Designations Belie Phenotypic and Genotypic Heterogeneity in Oral Streptococci.</title>
        <authorList>
            <person name="Velsko I."/>
        </authorList>
    </citation>
    <scope>NUCLEOTIDE SEQUENCE [LARGE SCALE GENOMIC DNA]</scope>
    <source>
        <strain evidence="1 2">KLC04</strain>
    </source>
</reference>
<organism evidence="1 2">
    <name type="scientific">Streptococcus sanguinis</name>
    <dbReference type="NCBI Taxonomy" id="1305"/>
    <lineage>
        <taxon>Bacteria</taxon>
        <taxon>Bacillati</taxon>
        <taxon>Bacillota</taxon>
        <taxon>Bacilli</taxon>
        <taxon>Lactobacillales</taxon>
        <taxon>Streptococcaceae</taxon>
        <taxon>Streptococcus</taxon>
    </lineage>
</organism>
<protein>
    <recommendedName>
        <fullName evidence="3">Transposase</fullName>
    </recommendedName>
</protein>
<proteinExistence type="predicted"/>
<dbReference type="Proteomes" id="UP000272846">
    <property type="component" value="Unassembled WGS sequence"/>
</dbReference>
<dbReference type="InterPro" id="IPR012337">
    <property type="entry name" value="RNaseH-like_sf"/>
</dbReference>
<dbReference type="AlphaFoldDB" id="A0AAE8G231"/>
<evidence type="ECO:0008006" key="3">
    <source>
        <dbReference type="Google" id="ProtNLM"/>
    </source>
</evidence>